<dbReference type="RefSeq" id="WP_170119263.1">
    <property type="nucleotide sequence ID" value="NZ_QGGL01000003.1"/>
</dbReference>
<evidence type="ECO:0000256" key="6">
    <source>
        <dbReference type="SAM" id="Phobius"/>
    </source>
</evidence>
<feature type="transmembrane region" description="Helical" evidence="6">
    <location>
        <begin position="134"/>
        <end position="151"/>
    </location>
</feature>
<feature type="transmembrane region" description="Helical" evidence="6">
    <location>
        <begin position="163"/>
        <end position="183"/>
    </location>
</feature>
<sequence>MLRDLFVNSCILVTFIFTGSLVLQKRVIEQHRWRNQVLFGLVAGGMGIVLMQFSVRVTATTILDMRHLAVVLAAIFAGPGAAMTTAVVLAIARILLFGGLSPSSELAASTMLLIGLGCVWLTQRSWSSWRKFTIMNVYGLSVVSVTLYLLVRDWAILRRLYVFYWIFGLLMGALTTYLTLYVLRVRALYFQLEEYSTKDFLTGLNNVRKFDEVFNEMMNQAQVREEQLSLLLLDIDHFKQINDTYGHPGGDQVLRDLGHVLARACRSFDVVSRNGGEEFTMLLPDCSHEQACEVAERVRRMVEKHLFRLPAGGTIRISVSIGVATYSETAQTQYEVYQQADDALYSAKRLGRNRVISAQVRSRS</sequence>
<keyword evidence="9" id="KW-1185">Reference proteome</keyword>
<dbReference type="GO" id="GO:0052621">
    <property type="term" value="F:diguanylate cyclase activity"/>
    <property type="evidence" value="ECO:0007669"/>
    <property type="project" value="TreeGrafter"/>
</dbReference>
<feature type="domain" description="GGDEF" evidence="7">
    <location>
        <begin position="226"/>
        <end position="360"/>
    </location>
</feature>
<dbReference type="NCBIfam" id="TIGR00254">
    <property type="entry name" value="GGDEF"/>
    <property type="match status" value="1"/>
</dbReference>
<dbReference type="InterPro" id="IPR011620">
    <property type="entry name" value="Sig_transdc_His_kinase_LytS_TM"/>
</dbReference>
<dbReference type="GO" id="GO:0043709">
    <property type="term" value="P:cell adhesion involved in single-species biofilm formation"/>
    <property type="evidence" value="ECO:0007669"/>
    <property type="project" value="TreeGrafter"/>
</dbReference>
<feature type="transmembrane region" description="Helical" evidence="6">
    <location>
        <begin position="6"/>
        <end position="23"/>
    </location>
</feature>
<feature type="transmembrane region" description="Helical" evidence="6">
    <location>
        <begin position="67"/>
        <end position="92"/>
    </location>
</feature>
<comment type="subcellular location">
    <subcellularLocation>
        <location evidence="1">Cell membrane</location>
        <topology evidence="1">Multi-pass membrane protein</topology>
    </subcellularLocation>
</comment>
<dbReference type="InterPro" id="IPR029787">
    <property type="entry name" value="Nucleotide_cyclase"/>
</dbReference>
<dbReference type="InterPro" id="IPR000160">
    <property type="entry name" value="GGDEF_dom"/>
</dbReference>
<dbReference type="SMART" id="SM00267">
    <property type="entry name" value="GGDEF"/>
    <property type="match status" value="1"/>
</dbReference>
<keyword evidence="2" id="KW-1003">Cell membrane</keyword>
<feature type="transmembrane region" description="Helical" evidence="6">
    <location>
        <begin position="104"/>
        <end position="122"/>
    </location>
</feature>
<keyword evidence="3 6" id="KW-0812">Transmembrane</keyword>
<keyword evidence="5 6" id="KW-0472">Membrane</keyword>
<dbReference type="GO" id="GO:0000155">
    <property type="term" value="F:phosphorelay sensor kinase activity"/>
    <property type="evidence" value="ECO:0007669"/>
    <property type="project" value="InterPro"/>
</dbReference>
<dbReference type="Proteomes" id="UP000245634">
    <property type="component" value="Unassembled WGS sequence"/>
</dbReference>
<evidence type="ECO:0000256" key="1">
    <source>
        <dbReference type="ARBA" id="ARBA00004651"/>
    </source>
</evidence>
<dbReference type="Pfam" id="PF00990">
    <property type="entry name" value="GGDEF"/>
    <property type="match status" value="1"/>
</dbReference>
<name>A0A316DDJ3_9BACL</name>
<organism evidence="8 9">
    <name type="scientific">Tumebacillus permanentifrigoris</name>
    <dbReference type="NCBI Taxonomy" id="378543"/>
    <lineage>
        <taxon>Bacteria</taxon>
        <taxon>Bacillati</taxon>
        <taxon>Bacillota</taxon>
        <taxon>Bacilli</taxon>
        <taxon>Bacillales</taxon>
        <taxon>Alicyclobacillaceae</taxon>
        <taxon>Tumebacillus</taxon>
    </lineage>
</organism>
<dbReference type="InterPro" id="IPR043128">
    <property type="entry name" value="Rev_trsase/Diguanyl_cyclase"/>
</dbReference>
<dbReference type="GO" id="GO:0005886">
    <property type="term" value="C:plasma membrane"/>
    <property type="evidence" value="ECO:0007669"/>
    <property type="project" value="UniProtKB-SubCell"/>
</dbReference>
<dbReference type="FunFam" id="3.30.70.270:FF:000001">
    <property type="entry name" value="Diguanylate cyclase domain protein"/>
    <property type="match status" value="1"/>
</dbReference>
<dbReference type="EMBL" id="QGGL01000003">
    <property type="protein sequence ID" value="PWK15602.1"/>
    <property type="molecule type" value="Genomic_DNA"/>
</dbReference>
<dbReference type="GO" id="GO:0071555">
    <property type="term" value="P:cell wall organization"/>
    <property type="evidence" value="ECO:0007669"/>
    <property type="project" value="InterPro"/>
</dbReference>
<feature type="transmembrane region" description="Helical" evidence="6">
    <location>
        <begin position="35"/>
        <end position="55"/>
    </location>
</feature>
<evidence type="ECO:0000256" key="2">
    <source>
        <dbReference type="ARBA" id="ARBA00022475"/>
    </source>
</evidence>
<dbReference type="SUPFAM" id="SSF55073">
    <property type="entry name" value="Nucleotide cyclase"/>
    <property type="match status" value="1"/>
</dbReference>
<gene>
    <name evidence="8" type="ORF">C7459_103141</name>
</gene>
<keyword evidence="4 6" id="KW-1133">Transmembrane helix</keyword>
<evidence type="ECO:0000256" key="5">
    <source>
        <dbReference type="ARBA" id="ARBA00023136"/>
    </source>
</evidence>
<protein>
    <submittedName>
        <fullName evidence="8">Diguanylate cyclase</fullName>
    </submittedName>
</protein>
<dbReference type="PANTHER" id="PTHR45138">
    <property type="entry name" value="REGULATORY COMPONENTS OF SENSORY TRANSDUCTION SYSTEM"/>
    <property type="match status" value="1"/>
</dbReference>
<evidence type="ECO:0000313" key="9">
    <source>
        <dbReference type="Proteomes" id="UP000245634"/>
    </source>
</evidence>
<dbReference type="AlphaFoldDB" id="A0A316DDJ3"/>
<dbReference type="CDD" id="cd01949">
    <property type="entry name" value="GGDEF"/>
    <property type="match status" value="1"/>
</dbReference>
<evidence type="ECO:0000256" key="3">
    <source>
        <dbReference type="ARBA" id="ARBA00022692"/>
    </source>
</evidence>
<reference evidence="8 9" key="1">
    <citation type="submission" date="2018-05" db="EMBL/GenBank/DDBJ databases">
        <title>Genomic Encyclopedia of Type Strains, Phase IV (KMG-IV): sequencing the most valuable type-strain genomes for metagenomic binning, comparative biology and taxonomic classification.</title>
        <authorList>
            <person name="Goeker M."/>
        </authorList>
    </citation>
    <scope>NUCLEOTIDE SEQUENCE [LARGE SCALE GENOMIC DNA]</scope>
    <source>
        <strain evidence="8 9">DSM 18773</strain>
    </source>
</reference>
<dbReference type="GO" id="GO:1902201">
    <property type="term" value="P:negative regulation of bacterial-type flagellum-dependent cell motility"/>
    <property type="evidence" value="ECO:0007669"/>
    <property type="project" value="TreeGrafter"/>
</dbReference>
<dbReference type="Gene3D" id="1.10.1760.20">
    <property type="match status" value="1"/>
</dbReference>
<dbReference type="PROSITE" id="PS50887">
    <property type="entry name" value="GGDEF"/>
    <property type="match status" value="1"/>
</dbReference>
<evidence type="ECO:0000259" key="7">
    <source>
        <dbReference type="PROSITE" id="PS50887"/>
    </source>
</evidence>
<dbReference type="Gene3D" id="3.30.70.270">
    <property type="match status" value="1"/>
</dbReference>
<proteinExistence type="predicted"/>
<dbReference type="InterPro" id="IPR050469">
    <property type="entry name" value="Diguanylate_Cyclase"/>
</dbReference>
<evidence type="ECO:0000256" key="4">
    <source>
        <dbReference type="ARBA" id="ARBA00022989"/>
    </source>
</evidence>
<comment type="caution">
    <text evidence="8">The sequence shown here is derived from an EMBL/GenBank/DDBJ whole genome shotgun (WGS) entry which is preliminary data.</text>
</comment>
<dbReference type="PANTHER" id="PTHR45138:SF9">
    <property type="entry name" value="DIGUANYLATE CYCLASE DGCM-RELATED"/>
    <property type="match status" value="1"/>
</dbReference>
<dbReference type="Pfam" id="PF07694">
    <property type="entry name" value="5TM-5TMR_LYT"/>
    <property type="match status" value="1"/>
</dbReference>
<accession>A0A316DDJ3</accession>
<evidence type="ECO:0000313" key="8">
    <source>
        <dbReference type="EMBL" id="PWK15602.1"/>
    </source>
</evidence>